<evidence type="ECO:0000259" key="5">
    <source>
        <dbReference type="PROSITE" id="PS50404"/>
    </source>
</evidence>
<dbReference type="PANTHER" id="PTHR11260:SF679">
    <property type="entry name" value="GLUTATHIONE TRANSFERASE"/>
    <property type="match status" value="1"/>
</dbReference>
<dbReference type="PROSITE" id="PS50404">
    <property type="entry name" value="GST_NTER"/>
    <property type="match status" value="1"/>
</dbReference>
<dbReference type="SUPFAM" id="SSF47616">
    <property type="entry name" value="GST C-terminal domain-like"/>
    <property type="match status" value="1"/>
</dbReference>
<evidence type="ECO:0000256" key="2">
    <source>
        <dbReference type="ARBA" id="ARBA00022679"/>
    </source>
</evidence>
<dbReference type="GO" id="GO:0005737">
    <property type="term" value="C:cytoplasm"/>
    <property type="evidence" value="ECO:0007669"/>
    <property type="project" value="TreeGrafter"/>
</dbReference>
<gene>
    <name evidence="7" type="ORF">BVRB_009580</name>
</gene>
<dbReference type="InterPro" id="IPR036249">
    <property type="entry name" value="Thioredoxin-like_sf"/>
</dbReference>
<evidence type="ECO:0000259" key="6">
    <source>
        <dbReference type="PROSITE" id="PS50405"/>
    </source>
</evidence>
<dbReference type="CDD" id="cd03185">
    <property type="entry name" value="GST_C_Tau"/>
    <property type="match status" value="1"/>
</dbReference>
<name>A0A0J8B2G1_BETVV</name>
<evidence type="ECO:0000313" key="7">
    <source>
        <dbReference type="EMBL" id="KMS95304.1"/>
    </source>
</evidence>
<feature type="domain" description="GST N-terminal" evidence="5">
    <location>
        <begin position="2"/>
        <end position="81"/>
    </location>
</feature>
<dbReference type="Proteomes" id="UP000035740">
    <property type="component" value="Unassembled WGS sequence"/>
</dbReference>
<keyword evidence="2" id="KW-0808">Transferase</keyword>
<dbReference type="EC" id="2.5.1.18" evidence="1"/>
<dbReference type="InterPro" id="IPR045074">
    <property type="entry name" value="GST_C_Tau"/>
</dbReference>
<dbReference type="InterPro" id="IPR040079">
    <property type="entry name" value="Glutathione_S-Trfase"/>
</dbReference>
<dbReference type="OrthoDB" id="4951845at2759"/>
<dbReference type="KEGG" id="bvg:104884575"/>
<dbReference type="SFLD" id="SFLDS00019">
    <property type="entry name" value="Glutathione_Transferase_(cytos"/>
    <property type="match status" value="1"/>
</dbReference>
<dbReference type="PANTHER" id="PTHR11260">
    <property type="entry name" value="GLUTATHIONE S-TRANSFERASE, GST, SUPERFAMILY, GST DOMAIN CONTAINING"/>
    <property type="match status" value="1"/>
</dbReference>
<dbReference type="EMBL" id="KQ090489">
    <property type="protein sequence ID" value="KMS95304.1"/>
    <property type="molecule type" value="Genomic_DNA"/>
</dbReference>
<dbReference type="Gene3D" id="1.20.1050.10">
    <property type="match status" value="1"/>
</dbReference>
<reference evidence="7 8" key="1">
    <citation type="journal article" date="2014" name="Nature">
        <title>The genome of the recently domesticated crop plant sugar beet (Beta vulgaris).</title>
        <authorList>
            <person name="Dohm J.C."/>
            <person name="Minoche A.E."/>
            <person name="Holtgrawe D."/>
            <person name="Capella-Gutierrez S."/>
            <person name="Zakrzewski F."/>
            <person name="Tafer H."/>
            <person name="Rupp O."/>
            <person name="Sorensen T.R."/>
            <person name="Stracke R."/>
            <person name="Reinhardt R."/>
            <person name="Goesmann A."/>
            <person name="Kraft T."/>
            <person name="Schulz B."/>
            <person name="Stadler P.F."/>
            <person name="Schmidt T."/>
            <person name="Gabaldon T."/>
            <person name="Lehrach H."/>
            <person name="Weisshaar B."/>
            <person name="Himmelbauer H."/>
        </authorList>
    </citation>
    <scope>NUCLEOTIDE SEQUENCE [LARGE SCALE GENOMIC DNA]</scope>
    <source>
        <tissue evidence="7">Taproot</tissue>
    </source>
</reference>
<dbReference type="SUPFAM" id="SSF52833">
    <property type="entry name" value="Thioredoxin-like"/>
    <property type="match status" value="1"/>
</dbReference>
<dbReference type="PROSITE" id="PS50405">
    <property type="entry name" value="GST_CTER"/>
    <property type="match status" value="1"/>
</dbReference>
<dbReference type="Gene3D" id="3.40.30.10">
    <property type="entry name" value="Glutaredoxin"/>
    <property type="match status" value="1"/>
</dbReference>
<feature type="domain" description="GST C-terminal" evidence="6">
    <location>
        <begin position="87"/>
        <end position="211"/>
    </location>
</feature>
<dbReference type="SFLD" id="SFLDG00358">
    <property type="entry name" value="Main_(cytGST)"/>
    <property type="match status" value="1"/>
</dbReference>
<dbReference type="SFLD" id="SFLDG01152">
    <property type="entry name" value="Main.3:_Omega-_and_Tau-like"/>
    <property type="match status" value="1"/>
</dbReference>
<dbReference type="InterPro" id="IPR010987">
    <property type="entry name" value="Glutathione-S-Trfase_C-like"/>
</dbReference>
<proteinExistence type="inferred from homology"/>
<dbReference type="GO" id="GO:0006749">
    <property type="term" value="P:glutathione metabolic process"/>
    <property type="evidence" value="ECO:0007669"/>
    <property type="project" value="InterPro"/>
</dbReference>
<dbReference type="InterPro" id="IPR004045">
    <property type="entry name" value="Glutathione_S-Trfase_N"/>
</dbReference>
<dbReference type="eggNOG" id="KOG0406">
    <property type="taxonomic scope" value="Eukaryota"/>
</dbReference>
<evidence type="ECO:0000256" key="3">
    <source>
        <dbReference type="ARBA" id="ARBA00047960"/>
    </source>
</evidence>
<organism evidence="7 8">
    <name type="scientific">Beta vulgaris subsp. vulgaris</name>
    <name type="common">Beet</name>
    <dbReference type="NCBI Taxonomy" id="3555"/>
    <lineage>
        <taxon>Eukaryota</taxon>
        <taxon>Viridiplantae</taxon>
        <taxon>Streptophyta</taxon>
        <taxon>Embryophyta</taxon>
        <taxon>Tracheophyta</taxon>
        <taxon>Spermatophyta</taxon>
        <taxon>Magnoliopsida</taxon>
        <taxon>eudicotyledons</taxon>
        <taxon>Gunneridae</taxon>
        <taxon>Pentapetalae</taxon>
        <taxon>Caryophyllales</taxon>
        <taxon>Chenopodiaceae</taxon>
        <taxon>Betoideae</taxon>
        <taxon>Beta</taxon>
    </lineage>
</organism>
<evidence type="ECO:0000256" key="1">
    <source>
        <dbReference type="ARBA" id="ARBA00012452"/>
    </source>
</evidence>
<keyword evidence="8" id="KW-1185">Reference proteome</keyword>
<dbReference type="InterPro" id="IPR045073">
    <property type="entry name" value="Omega/Tau-like"/>
</dbReference>
<dbReference type="GO" id="GO:0004364">
    <property type="term" value="F:glutathione transferase activity"/>
    <property type="evidence" value="ECO:0007669"/>
    <property type="project" value="UniProtKB-EC"/>
</dbReference>
<sequence>MENVKLFGVWSSPFCSKVIWALELKGIKYEYIEEDLTNKSSLLLDYNPVHKKVPVLVHNGNPICESLIILEYLEEMWPNQLPLLPKDPYQRAVVRFWAKFAEEKGIAIWILFRATGMDDQAKAGKDCLDMLTTLEEYDLEKSSFFGGESIGIADLAVGSVIYWLEVVELTMEVKFFEASNFPKLYKWFNNFKEIPKIKSNLPDQHQMLLYFKKMRAKLTEATSL</sequence>
<protein>
    <recommendedName>
        <fullName evidence="1">glutathione transferase</fullName>
        <ecNumber evidence="1">2.5.1.18</ecNumber>
    </recommendedName>
</protein>
<dbReference type="OMA" id="WTEVIED"/>
<dbReference type="CDD" id="cd03058">
    <property type="entry name" value="GST_N_Tau"/>
    <property type="match status" value="1"/>
</dbReference>
<comment type="similarity">
    <text evidence="4">Belongs to the GST superfamily.</text>
</comment>
<evidence type="ECO:0000313" key="8">
    <source>
        <dbReference type="Proteomes" id="UP000035740"/>
    </source>
</evidence>
<dbReference type="InterPro" id="IPR004046">
    <property type="entry name" value="GST_C"/>
</dbReference>
<evidence type="ECO:0000256" key="4">
    <source>
        <dbReference type="RuleBase" id="RU003494"/>
    </source>
</evidence>
<dbReference type="AlphaFoldDB" id="A0A0J8B2G1"/>
<dbReference type="Pfam" id="PF00043">
    <property type="entry name" value="GST_C"/>
    <property type="match status" value="1"/>
</dbReference>
<dbReference type="Gramene" id="KMS95304">
    <property type="protein sequence ID" value="KMS95304"/>
    <property type="gene ID" value="BVRB_009580"/>
</dbReference>
<dbReference type="FunFam" id="3.40.30.10:FF:000014">
    <property type="entry name" value="Tau class glutathione S-transferase"/>
    <property type="match status" value="1"/>
</dbReference>
<accession>A0A0J8B2G1</accession>
<dbReference type="Pfam" id="PF02798">
    <property type="entry name" value="GST_N"/>
    <property type="match status" value="1"/>
</dbReference>
<comment type="catalytic activity">
    <reaction evidence="3">
        <text>RX + glutathione = an S-substituted glutathione + a halide anion + H(+)</text>
        <dbReference type="Rhea" id="RHEA:16437"/>
        <dbReference type="ChEBI" id="CHEBI:15378"/>
        <dbReference type="ChEBI" id="CHEBI:16042"/>
        <dbReference type="ChEBI" id="CHEBI:17792"/>
        <dbReference type="ChEBI" id="CHEBI:57925"/>
        <dbReference type="ChEBI" id="CHEBI:90779"/>
        <dbReference type="EC" id="2.5.1.18"/>
    </reaction>
</comment>
<dbReference type="InterPro" id="IPR036282">
    <property type="entry name" value="Glutathione-S-Trfase_C_sf"/>
</dbReference>